<keyword evidence="3 4" id="KW-0326">Glycosidase</keyword>
<dbReference type="InterPro" id="IPR017853">
    <property type="entry name" value="GH"/>
</dbReference>
<evidence type="ECO:0000256" key="2">
    <source>
        <dbReference type="ARBA" id="ARBA00022801"/>
    </source>
</evidence>
<evidence type="ECO:0000256" key="3">
    <source>
        <dbReference type="ARBA" id="ARBA00023295"/>
    </source>
</evidence>
<feature type="region of interest" description="Disordered" evidence="5">
    <location>
        <begin position="32"/>
        <end position="75"/>
    </location>
</feature>
<accession>A0ABY9ZS41</accession>
<dbReference type="Proteomes" id="UP001303001">
    <property type="component" value="Chromosome"/>
</dbReference>
<keyword evidence="2 4" id="KW-0378">Hydrolase</keyword>
<evidence type="ECO:0000256" key="5">
    <source>
        <dbReference type="SAM" id="MobiDB-lite"/>
    </source>
</evidence>
<evidence type="ECO:0000256" key="6">
    <source>
        <dbReference type="SAM" id="SignalP"/>
    </source>
</evidence>
<evidence type="ECO:0000256" key="1">
    <source>
        <dbReference type="ARBA" id="ARBA00007754"/>
    </source>
</evidence>
<keyword evidence="6" id="KW-0732">Signal</keyword>
<feature type="compositionally biased region" description="Low complexity" evidence="5">
    <location>
        <begin position="54"/>
        <end position="64"/>
    </location>
</feature>
<reference evidence="8 9" key="1">
    <citation type="submission" date="2023-09" db="EMBL/GenBank/DDBJ databases">
        <title>Micromonospora halotolerans DSM 45598 genome sequence.</title>
        <authorList>
            <person name="Mo P."/>
        </authorList>
    </citation>
    <scope>NUCLEOTIDE SEQUENCE [LARGE SCALE GENOMIC DNA]</scope>
    <source>
        <strain evidence="8 9">DSM 45598</strain>
    </source>
</reference>
<dbReference type="SUPFAM" id="SSF51445">
    <property type="entry name" value="(Trans)glycosidases"/>
    <property type="match status" value="1"/>
</dbReference>
<gene>
    <name evidence="8" type="ORF">RMN56_23580</name>
</gene>
<dbReference type="PRINTS" id="PR00739">
    <property type="entry name" value="GLHYDRLASE26"/>
</dbReference>
<dbReference type="Pfam" id="PF02156">
    <property type="entry name" value="Glyco_hydro_26"/>
    <property type="match status" value="1"/>
</dbReference>
<feature type="chain" id="PRO_5045072983" evidence="6">
    <location>
        <begin position="25"/>
        <end position="388"/>
    </location>
</feature>
<evidence type="ECO:0000313" key="9">
    <source>
        <dbReference type="Proteomes" id="UP001303001"/>
    </source>
</evidence>
<comment type="similarity">
    <text evidence="1 4">Belongs to the glycosyl hydrolase 26 family.</text>
</comment>
<dbReference type="EMBL" id="CP134876">
    <property type="protein sequence ID" value="WNM38102.1"/>
    <property type="molecule type" value="Genomic_DNA"/>
</dbReference>
<sequence>MRRLTAARVVLVLTGALLVTYAAAVAPTALFGGREDGRSDRPVRAEPESPPRPAAAEPEGSPRPAAEPFPPAGKAFIGVMTDKGPHDFAALDSFTAAARHQPQVMLFSASWNLDPFDRTLFDRISSRGMLPMLGWEPWDHRVDRAAREKNLPTREIDEIRSHQPAYRLSRITAGDFDTYLRSWAEGIRSLGYPVAIRLAHEMNGDWYPWSEATNGNRPGEYVQAWRHVHDLFRAAGVTNVTWVWSPNASWDQSLPKLSGLYPGDDYVDWVGVTGYYGIGAYTDYRSFDSIFGPTITEIRTFTRKPLVITETGASDAAGRKAEWIAEAFRALPRHRDILGLIWFEVDKEQDWRIVSSPAVAQAFAAAVADPRYRFGWRPGMVPRTKLND</sequence>
<dbReference type="PANTHER" id="PTHR40079">
    <property type="entry name" value="MANNAN ENDO-1,4-BETA-MANNOSIDASE E-RELATED"/>
    <property type="match status" value="1"/>
</dbReference>
<proteinExistence type="inferred from homology"/>
<dbReference type="PROSITE" id="PS51764">
    <property type="entry name" value="GH26"/>
    <property type="match status" value="1"/>
</dbReference>
<dbReference type="RefSeq" id="WP_313719721.1">
    <property type="nucleotide sequence ID" value="NZ_CP134876.1"/>
</dbReference>
<dbReference type="InterPro" id="IPR000805">
    <property type="entry name" value="Glyco_hydro_26"/>
</dbReference>
<organism evidence="8 9">
    <name type="scientific">Micromonospora halotolerans</name>
    <dbReference type="NCBI Taxonomy" id="709879"/>
    <lineage>
        <taxon>Bacteria</taxon>
        <taxon>Bacillati</taxon>
        <taxon>Actinomycetota</taxon>
        <taxon>Actinomycetes</taxon>
        <taxon>Micromonosporales</taxon>
        <taxon>Micromonosporaceae</taxon>
        <taxon>Micromonospora</taxon>
    </lineage>
</organism>
<dbReference type="PANTHER" id="PTHR40079:SF4">
    <property type="entry name" value="GH26 DOMAIN-CONTAINING PROTEIN-RELATED"/>
    <property type="match status" value="1"/>
</dbReference>
<feature type="active site" description="Proton donor" evidence="4">
    <location>
        <position position="201"/>
    </location>
</feature>
<evidence type="ECO:0000259" key="7">
    <source>
        <dbReference type="PROSITE" id="PS51764"/>
    </source>
</evidence>
<evidence type="ECO:0000256" key="4">
    <source>
        <dbReference type="PROSITE-ProRule" id="PRU01100"/>
    </source>
</evidence>
<feature type="active site" description="Nucleophile" evidence="4">
    <location>
        <position position="310"/>
    </location>
</feature>
<dbReference type="Gene3D" id="3.20.20.80">
    <property type="entry name" value="Glycosidases"/>
    <property type="match status" value="1"/>
</dbReference>
<protein>
    <submittedName>
        <fullName evidence="8">Glycosyl hydrolase</fullName>
    </submittedName>
</protein>
<evidence type="ECO:0000313" key="8">
    <source>
        <dbReference type="EMBL" id="WNM38102.1"/>
    </source>
</evidence>
<keyword evidence="9" id="KW-1185">Reference proteome</keyword>
<feature type="compositionally biased region" description="Basic and acidic residues" evidence="5">
    <location>
        <begin position="33"/>
        <end position="49"/>
    </location>
</feature>
<dbReference type="GO" id="GO:0016787">
    <property type="term" value="F:hydrolase activity"/>
    <property type="evidence" value="ECO:0007669"/>
    <property type="project" value="UniProtKB-KW"/>
</dbReference>
<feature type="signal peptide" evidence="6">
    <location>
        <begin position="1"/>
        <end position="24"/>
    </location>
</feature>
<name>A0ABY9ZS41_9ACTN</name>
<dbReference type="InterPro" id="IPR022790">
    <property type="entry name" value="GH26_dom"/>
</dbReference>
<feature type="domain" description="GH26" evidence="7">
    <location>
        <begin position="56"/>
        <end position="376"/>
    </location>
</feature>